<evidence type="ECO:0000313" key="1">
    <source>
        <dbReference type="EMBL" id="PWZ52018.1"/>
    </source>
</evidence>
<comment type="caution">
    <text evidence="1">The sequence shown here is derived from an EMBL/GenBank/DDBJ whole genome shotgun (WGS) entry which is preliminary data.</text>
</comment>
<feature type="non-terminal residue" evidence="1">
    <location>
        <position position="1"/>
    </location>
</feature>
<protein>
    <submittedName>
        <fullName evidence="1">Uncharacterized protein</fullName>
    </submittedName>
</protein>
<accession>A0A317Y060</accession>
<proteinExistence type="predicted"/>
<organism evidence="1">
    <name type="scientific">Zea mays</name>
    <name type="common">Maize</name>
    <dbReference type="NCBI Taxonomy" id="4577"/>
    <lineage>
        <taxon>Eukaryota</taxon>
        <taxon>Viridiplantae</taxon>
        <taxon>Streptophyta</taxon>
        <taxon>Embryophyta</taxon>
        <taxon>Tracheophyta</taxon>
        <taxon>Spermatophyta</taxon>
        <taxon>Magnoliopsida</taxon>
        <taxon>Liliopsida</taxon>
        <taxon>Poales</taxon>
        <taxon>Poaceae</taxon>
        <taxon>PACMAD clade</taxon>
        <taxon>Panicoideae</taxon>
        <taxon>Andropogonodae</taxon>
        <taxon>Andropogoneae</taxon>
        <taxon>Tripsacinae</taxon>
        <taxon>Zea</taxon>
    </lineage>
</organism>
<dbReference type="EMBL" id="NCVQ01000001">
    <property type="protein sequence ID" value="PWZ52018.1"/>
    <property type="molecule type" value="Genomic_DNA"/>
</dbReference>
<dbReference type="Proteomes" id="UP000251960">
    <property type="component" value="Chromosome 1"/>
</dbReference>
<gene>
    <name evidence="1" type="ORF">Zm00014a_010582</name>
</gene>
<sequence length="17" mass="1904">VVKAVRRGKATNPLFTF</sequence>
<reference evidence="1" key="1">
    <citation type="journal article" date="2018" name="Nat. Genet.">
        <title>Extensive intraspecific gene order and gene structural variations between Mo17 and other maize genomes.</title>
        <authorList>
            <person name="Sun S."/>
            <person name="Zhou Y."/>
            <person name="Chen J."/>
            <person name="Shi J."/>
            <person name="Zhao H."/>
            <person name="Zhao H."/>
            <person name="Song W."/>
            <person name="Zhang M."/>
            <person name="Cui Y."/>
            <person name="Dong X."/>
            <person name="Liu H."/>
            <person name="Ma X."/>
            <person name="Jiao Y."/>
            <person name="Wang B."/>
            <person name="Wei X."/>
            <person name="Stein J.C."/>
            <person name="Glaubitz J.C."/>
            <person name="Lu F."/>
            <person name="Yu G."/>
            <person name="Liang C."/>
            <person name="Fengler K."/>
            <person name="Li B."/>
            <person name="Rafalski A."/>
            <person name="Schnable P.S."/>
            <person name="Ware D.H."/>
            <person name="Buckler E.S."/>
            <person name="Lai J."/>
        </authorList>
    </citation>
    <scope>NUCLEOTIDE SEQUENCE [LARGE SCALE GENOMIC DNA]</scope>
    <source>
        <tissue evidence="1">Seedling</tissue>
    </source>
</reference>
<dbReference type="AlphaFoldDB" id="A0A317Y060"/>
<name>A0A317Y060_MAIZE</name>